<name>A0ABP5MSE0_9MICO</name>
<dbReference type="SUPFAM" id="SSF81606">
    <property type="entry name" value="PP2C-like"/>
    <property type="match status" value="1"/>
</dbReference>
<dbReference type="InterPro" id="IPR036457">
    <property type="entry name" value="PPM-type-like_dom_sf"/>
</dbReference>
<gene>
    <name evidence="2" type="ORF">GCM10009786_00500</name>
</gene>
<protein>
    <submittedName>
        <fullName evidence="2">PP2C family serine/threonine-protein phosphatase</fullName>
    </submittedName>
</protein>
<comment type="caution">
    <text evidence="2">The sequence shown here is derived from an EMBL/GenBank/DDBJ whole genome shotgun (WGS) entry which is preliminary data.</text>
</comment>
<dbReference type="InterPro" id="IPR001932">
    <property type="entry name" value="PPM-type_phosphatase-like_dom"/>
</dbReference>
<dbReference type="Gene3D" id="3.60.40.10">
    <property type="entry name" value="PPM-type phosphatase domain"/>
    <property type="match status" value="1"/>
</dbReference>
<dbReference type="Pfam" id="PF13672">
    <property type="entry name" value="PP2C_2"/>
    <property type="match status" value="1"/>
</dbReference>
<sequence length="253" mass="27588">MTGALSDGAGSSRFSHYGAQLLVARAQALLQAQFEPLFRATNNLGSLRTRLVEDLRGELRELASAGINFSEEERKKFGLPPRTEQAQVQCDLQDLAATLLVVAINGGRFVALHIGDGVIGIEHLLKSGPRTKPLSVPDNGEFINETRFITSQDAEEYIRVFRGHLDTRTRNIIGFVLMSDGPEVSLYKRTTNEMAQACSKLLNAGRELPEEVMNEQLAVTLKEVIAPRTHDDCSIVLIARSAAPTPVGSGMTC</sequence>
<proteinExistence type="predicted"/>
<evidence type="ECO:0000313" key="2">
    <source>
        <dbReference type="EMBL" id="GAA2185185.1"/>
    </source>
</evidence>
<organism evidence="2 3">
    <name type="scientific">Leucobacter alluvii</name>
    <dbReference type="NCBI Taxonomy" id="340321"/>
    <lineage>
        <taxon>Bacteria</taxon>
        <taxon>Bacillati</taxon>
        <taxon>Actinomycetota</taxon>
        <taxon>Actinomycetes</taxon>
        <taxon>Micrococcales</taxon>
        <taxon>Microbacteriaceae</taxon>
        <taxon>Leucobacter</taxon>
    </lineage>
</organism>
<dbReference type="EMBL" id="BAAAOP010000001">
    <property type="protein sequence ID" value="GAA2185185.1"/>
    <property type="molecule type" value="Genomic_DNA"/>
</dbReference>
<accession>A0ABP5MSE0</accession>
<dbReference type="Proteomes" id="UP001501084">
    <property type="component" value="Unassembled WGS sequence"/>
</dbReference>
<feature type="domain" description="PPM-type phosphatase" evidence="1">
    <location>
        <begin position="4"/>
        <end position="221"/>
    </location>
</feature>
<keyword evidence="3" id="KW-1185">Reference proteome</keyword>
<evidence type="ECO:0000313" key="3">
    <source>
        <dbReference type="Proteomes" id="UP001501084"/>
    </source>
</evidence>
<evidence type="ECO:0000259" key="1">
    <source>
        <dbReference type="Pfam" id="PF13672"/>
    </source>
</evidence>
<reference evidence="3" key="1">
    <citation type="journal article" date="2019" name="Int. J. Syst. Evol. Microbiol.">
        <title>The Global Catalogue of Microorganisms (GCM) 10K type strain sequencing project: providing services to taxonomists for standard genome sequencing and annotation.</title>
        <authorList>
            <consortium name="The Broad Institute Genomics Platform"/>
            <consortium name="The Broad Institute Genome Sequencing Center for Infectious Disease"/>
            <person name="Wu L."/>
            <person name="Ma J."/>
        </authorList>
    </citation>
    <scope>NUCLEOTIDE SEQUENCE [LARGE SCALE GENOMIC DNA]</scope>
    <source>
        <strain evidence="3">JCM 14919</strain>
    </source>
</reference>